<reference evidence="1" key="2">
    <citation type="submission" date="2020-09" db="EMBL/GenBank/DDBJ databases">
        <authorList>
            <person name="Sun Q."/>
            <person name="Zhou Y."/>
        </authorList>
    </citation>
    <scope>NUCLEOTIDE SEQUENCE</scope>
    <source>
        <strain evidence="1">CGMCC 1.15367</strain>
    </source>
</reference>
<dbReference type="EMBL" id="BMIQ01000012">
    <property type="protein sequence ID" value="GGE23137.1"/>
    <property type="molecule type" value="Genomic_DNA"/>
</dbReference>
<dbReference type="RefSeq" id="WP_188913103.1">
    <property type="nucleotide sequence ID" value="NZ_BMIQ01000012.1"/>
</dbReference>
<evidence type="ECO:0000313" key="1">
    <source>
        <dbReference type="EMBL" id="GGE23137.1"/>
    </source>
</evidence>
<name>A0A917A2D3_9HYPH</name>
<reference evidence="1" key="1">
    <citation type="journal article" date="2014" name="Int. J. Syst. Evol. Microbiol.">
        <title>Complete genome sequence of Corynebacterium casei LMG S-19264T (=DSM 44701T), isolated from a smear-ripened cheese.</title>
        <authorList>
            <consortium name="US DOE Joint Genome Institute (JGI-PGF)"/>
            <person name="Walter F."/>
            <person name="Albersmeier A."/>
            <person name="Kalinowski J."/>
            <person name="Ruckert C."/>
        </authorList>
    </citation>
    <scope>NUCLEOTIDE SEQUENCE</scope>
    <source>
        <strain evidence="1">CGMCC 1.15367</strain>
    </source>
</reference>
<dbReference type="Proteomes" id="UP000644699">
    <property type="component" value="Unassembled WGS sequence"/>
</dbReference>
<keyword evidence="2" id="KW-1185">Reference proteome</keyword>
<accession>A0A917A2D3</accession>
<dbReference type="AlphaFoldDB" id="A0A917A2D3"/>
<gene>
    <name evidence="1" type="ORF">GCM10011390_48200</name>
</gene>
<evidence type="ECO:0000313" key="2">
    <source>
        <dbReference type="Proteomes" id="UP000644699"/>
    </source>
</evidence>
<proteinExistence type="predicted"/>
<protein>
    <submittedName>
        <fullName evidence="1">Uncharacterized protein</fullName>
    </submittedName>
</protein>
<organism evidence="1 2">
    <name type="scientific">Aureimonas endophytica</name>
    <dbReference type="NCBI Taxonomy" id="2027858"/>
    <lineage>
        <taxon>Bacteria</taxon>
        <taxon>Pseudomonadati</taxon>
        <taxon>Pseudomonadota</taxon>
        <taxon>Alphaproteobacteria</taxon>
        <taxon>Hyphomicrobiales</taxon>
        <taxon>Aurantimonadaceae</taxon>
        <taxon>Aureimonas</taxon>
    </lineage>
</organism>
<comment type="caution">
    <text evidence="1">The sequence shown here is derived from an EMBL/GenBank/DDBJ whole genome shotgun (WGS) entry which is preliminary data.</text>
</comment>
<sequence>MTISTEEEQAIASLARSIVRDREAARELSMPFACRLLDLCLMEVALNWEGRGPSAARAPNDPLAALLETKLRVALAEHGNFPPR</sequence>